<dbReference type="GeneID" id="117575164"/>
<dbReference type="AlphaFoldDB" id="A0A6P8ZDS4"/>
<evidence type="ECO:0000313" key="1">
    <source>
        <dbReference type="Proteomes" id="UP000515160"/>
    </source>
</evidence>
<keyword evidence="1" id="KW-1185">Reference proteome</keyword>
<gene>
    <name evidence="2" type="primary">LOC117575164</name>
</gene>
<proteinExistence type="predicted"/>
<dbReference type="RefSeq" id="XP_034115157.1">
    <property type="nucleotide sequence ID" value="XM_034259266.2"/>
</dbReference>
<accession>A0A6P8ZDS4</accession>
<protein>
    <submittedName>
        <fullName evidence="2">Uncharacterized protein LOC117575164 isoform X1</fullName>
    </submittedName>
</protein>
<sequence>MFWSNMFLNDIGQPLILDPNKRYGRFEQHSGPLLLTSAAFQEHVVPNDWCGQVYGTSEDIARFQSMGSTKTYKYIVLKPHEPIQIEYRKIKNILTLIPVSQNTQLYYLQNDHVRVLIVDKLTGYLDFIPKAGANFHQALGSGIDVMYIDDLCFITDGNEAEQQREHLYVLIQLIRPKYLHGLRQNKLPRYMLDLCARKALYLKT</sequence>
<name>A0A6P8ZDS4_DROAB</name>
<dbReference type="OrthoDB" id="7882957at2759"/>
<reference evidence="2" key="1">
    <citation type="submission" date="2025-08" db="UniProtKB">
        <authorList>
            <consortium name="RefSeq"/>
        </authorList>
    </citation>
    <scope>IDENTIFICATION</scope>
    <source>
        <strain evidence="2">15112-1751.03</strain>
        <tissue evidence="2">Whole Adult</tissue>
    </source>
</reference>
<dbReference type="Proteomes" id="UP000515160">
    <property type="component" value="Chromosome 2R"/>
</dbReference>
<organism evidence="1 2">
    <name type="scientific">Drosophila albomicans</name>
    <name type="common">Fruit fly</name>
    <dbReference type="NCBI Taxonomy" id="7291"/>
    <lineage>
        <taxon>Eukaryota</taxon>
        <taxon>Metazoa</taxon>
        <taxon>Ecdysozoa</taxon>
        <taxon>Arthropoda</taxon>
        <taxon>Hexapoda</taxon>
        <taxon>Insecta</taxon>
        <taxon>Pterygota</taxon>
        <taxon>Neoptera</taxon>
        <taxon>Endopterygota</taxon>
        <taxon>Diptera</taxon>
        <taxon>Brachycera</taxon>
        <taxon>Muscomorpha</taxon>
        <taxon>Ephydroidea</taxon>
        <taxon>Drosophilidae</taxon>
        <taxon>Drosophila</taxon>
    </lineage>
</organism>
<evidence type="ECO:0000313" key="2">
    <source>
        <dbReference type="RefSeq" id="XP_034115157.1"/>
    </source>
</evidence>